<feature type="transmembrane region" description="Helical" evidence="1">
    <location>
        <begin position="72"/>
        <end position="94"/>
    </location>
</feature>
<dbReference type="AlphaFoldDB" id="A0A1F7W8L6"/>
<accession>A0A1F7W8L6</accession>
<dbReference type="EMBL" id="MGFE01000020">
    <property type="protein sequence ID" value="OGL98434.1"/>
    <property type="molecule type" value="Genomic_DNA"/>
</dbReference>
<protein>
    <submittedName>
        <fullName evidence="2">Uncharacterized protein</fullName>
    </submittedName>
</protein>
<reference evidence="2 3" key="1">
    <citation type="journal article" date="2016" name="Nat. Commun.">
        <title>Thousands of microbial genomes shed light on interconnected biogeochemical processes in an aquifer system.</title>
        <authorList>
            <person name="Anantharaman K."/>
            <person name="Brown C.T."/>
            <person name="Hug L.A."/>
            <person name="Sharon I."/>
            <person name="Castelle C.J."/>
            <person name="Probst A.J."/>
            <person name="Thomas B.C."/>
            <person name="Singh A."/>
            <person name="Wilkins M.J."/>
            <person name="Karaoz U."/>
            <person name="Brodie E.L."/>
            <person name="Williams K.H."/>
            <person name="Hubbard S.S."/>
            <person name="Banfield J.F."/>
        </authorList>
    </citation>
    <scope>NUCLEOTIDE SEQUENCE [LARGE SCALE GENOMIC DNA]</scope>
</reference>
<comment type="caution">
    <text evidence="2">The sequence shown here is derived from an EMBL/GenBank/DDBJ whole genome shotgun (WGS) entry which is preliminary data.</text>
</comment>
<dbReference type="Proteomes" id="UP000176501">
    <property type="component" value="Unassembled WGS sequence"/>
</dbReference>
<sequence>MWKEDLVELSGIGLMIVLIAAAYLVGHLLRGGFNPTKRLFNMFFMCSITALILDAGLGFVVIAATIGYQPWLIWMLMPGAIIGVACLTMCAILGGMMHETHTTNHDPS</sequence>
<keyword evidence="1" id="KW-1133">Transmembrane helix</keyword>
<gene>
    <name evidence="2" type="ORF">A2304_01945</name>
</gene>
<feature type="transmembrane region" description="Helical" evidence="1">
    <location>
        <begin position="42"/>
        <end position="66"/>
    </location>
</feature>
<name>A0A1F7W8L6_9BACT</name>
<evidence type="ECO:0000313" key="2">
    <source>
        <dbReference type="EMBL" id="OGL98434.1"/>
    </source>
</evidence>
<evidence type="ECO:0000256" key="1">
    <source>
        <dbReference type="SAM" id="Phobius"/>
    </source>
</evidence>
<keyword evidence="1" id="KW-0472">Membrane</keyword>
<organism evidence="2 3">
    <name type="scientific">Candidatus Uhrbacteria bacterium RIFOXYB2_FULL_57_15</name>
    <dbReference type="NCBI Taxonomy" id="1802422"/>
    <lineage>
        <taxon>Bacteria</taxon>
        <taxon>Candidatus Uhriibacteriota</taxon>
    </lineage>
</organism>
<evidence type="ECO:0000313" key="3">
    <source>
        <dbReference type="Proteomes" id="UP000176501"/>
    </source>
</evidence>
<keyword evidence="1" id="KW-0812">Transmembrane</keyword>
<feature type="transmembrane region" description="Helical" evidence="1">
    <location>
        <begin position="12"/>
        <end position="30"/>
    </location>
</feature>
<proteinExistence type="predicted"/>